<keyword evidence="4 6" id="KW-0862">Zinc</keyword>
<comment type="similarity">
    <text evidence="6">Belongs to the peptidase M3 family.</text>
</comment>
<comment type="cofactor">
    <cofactor evidence="6">
        <name>Zn(2+)</name>
        <dbReference type="ChEBI" id="CHEBI:29105"/>
    </cofactor>
    <text evidence="6">Binds 1 zinc ion.</text>
</comment>
<keyword evidence="9" id="KW-1185">Reference proteome</keyword>
<gene>
    <name evidence="8" type="ORF">J8J04_00730</name>
</gene>
<evidence type="ECO:0000313" key="8">
    <source>
        <dbReference type="EMBL" id="MBS2126231.1"/>
    </source>
</evidence>
<dbReference type="CDD" id="cd09606">
    <property type="entry name" value="M3B_PepF"/>
    <property type="match status" value="1"/>
</dbReference>
<comment type="caution">
    <text evidence="8">The sequence shown here is derived from an EMBL/GenBank/DDBJ whole genome shotgun (WGS) entry which is preliminary data.</text>
</comment>
<dbReference type="SUPFAM" id="SSF55486">
    <property type="entry name" value="Metalloproteases ('zincins'), catalytic domain"/>
    <property type="match status" value="1"/>
</dbReference>
<accession>A0ABS5K2X2</accession>
<evidence type="ECO:0000256" key="5">
    <source>
        <dbReference type="ARBA" id="ARBA00023049"/>
    </source>
</evidence>
<keyword evidence="3 6" id="KW-0378">Hydrolase</keyword>
<dbReference type="Proteomes" id="UP000811481">
    <property type="component" value="Unassembled WGS sequence"/>
</dbReference>
<dbReference type="Gene3D" id="1.10.1370.30">
    <property type="match status" value="1"/>
</dbReference>
<evidence type="ECO:0000256" key="6">
    <source>
        <dbReference type="RuleBase" id="RU003435"/>
    </source>
</evidence>
<name>A0ABS5K2X2_9MOLU</name>
<evidence type="ECO:0000256" key="1">
    <source>
        <dbReference type="ARBA" id="ARBA00022670"/>
    </source>
</evidence>
<proteinExistence type="inferred from homology"/>
<keyword evidence="1 6" id="KW-0645">Protease</keyword>
<keyword evidence="5 6" id="KW-0482">Metalloprotease</keyword>
<keyword evidence="2 6" id="KW-0479">Metal-binding</keyword>
<dbReference type="RefSeq" id="WP_212330925.1">
    <property type="nucleotide sequence ID" value="NZ_JAGVRH010000002.1"/>
</dbReference>
<organism evidence="8 9">
    <name type="scientific">'Fragaria x ananassa' phyllody phytoplasma</name>
    <dbReference type="NCBI Taxonomy" id="2358428"/>
    <lineage>
        <taxon>Bacteria</taxon>
        <taxon>Bacillati</taxon>
        <taxon>Mycoplasmatota</taxon>
        <taxon>Mollicutes</taxon>
        <taxon>Acholeplasmatales</taxon>
        <taxon>Acholeplasmataceae</taxon>
        <taxon>Candidatus Phytoplasma</taxon>
        <taxon>16SrXIII (Mexican periwinkle virescence group)</taxon>
    </lineage>
</organism>
<evidence type="ECO:0000259" key="7">
    <source>
        <dbReference type="Pfam" id="PF01432"/>
    </source>
</evidence>
<protein>
    <submittedName>
        <fullName evidence="8">M3 family oligoendopeptidase</fullName>
    </submittedName>
</protein>
<evidence type="ECO:0000256" key="3">
    <source>
        <dbReference type="ARBA" id="ARBA00022801"/>
    </source>
</evidence>
<dbReference type="InterPro" id="IPR001567">
    <property type="entry name" value="Pept_M3A_M3B_dom"/>
</dbReference>
<dbReference type="EMBL" id="JAGVRH010000002">
    <property type="protein sequence ID" value="MBS2126231.1"/>
    <property type="molecule type" value="Genomic_DNA"/>
</dbReference>
<dbReference type="InterPro" id="IPR011976">
    <property type="entry name" value="Pept_M3B_oligopep-rel"/>
</dbReference>
<evidence type="ECO:0000256" key="2">
    <source>
        <dbReference type="ARBA" id="ARBA00022723"/>
    </source>
</evidence>
<reference evidence="8" key="1">
    <citation type="submission" date="2021-04" db="EMBL/GenBank/DDBJ databases">
        <title>Draft genome sequence of StrPh-CL8, a phytoplasma strain causing strawberry phyllody in Chile.</title>
        <authorList>
            <person name="Cui W."/>
            <person name="Zamorano A."/>
            <person name="Fiore N."/>
        </authorList>
    </citation>
    <scope>NUCLEOTIDE SEQUENCE [LARGE SCALE GENOMIC DNA]</scope>
    <source>
        <strain evidence="8">StrPh-Cl</strain>
    </source>
</reference>
<sequence length="562" mass="66295">MQFQDFPYQRVDIKKIQTTVESMIDAFLTLSLKDQISSIYQFHQIMDQVGSMFTLASIRNSLNVKDSFYQQEKHFCDQNGPLITDIQHKYVIKIMKSQYYQELTQEFGSLLFEQNHLFLKTFNPQVIPLLQQENELVTQYQNLISEPKVLFQNKFYNLSQMGLFAETSQRNIRKEAQLAVSAFFAKKEDEYDRIYDRLVKIRTKIAHLLGYDNFIQLGYDLLGRTDYTPQEIINYRRNIVKYVLPFYQLTQQKKSKRLGIAQLQSYDKSFSFVTGNPKPQGNMDDKIAAAQHMYDEMSSETKLFFVFLKKKQLLDLNSKPNKTGGGYCTYLPQFETPFVFANFNGTSHDVDVLTHEIGHAFQVYQSRHLIPEYRWPTLEAAEISSMGMEFLSWPWMKDFFGKDESKYKFLHLTQALNFLLYGALVDHFQHEVYQNPQMTSCQRKQTWCYLEQKYGLINNYGDDPFLQKGNLWLRQMHIFANPFYYIDYTLAQICALEIWSLSQQDYHQAWEKYLKLCQIGGSQSFFNLLKTTGLTNPFDEKHLQNIISLVTSYLEIIDDTKY</sequence>
<feature type="domain" description="Peptidase M3A/M3B catalytic" evidence="7">
    <location>
        <begin position="164"/>
        <end position="544"/>
    </location>
</feature>
<evidence type="ECO:0000256" key="4">
    <source>
        <dbReference type="ARBA" id="ARBA00022833"/>
    </source>
</evidence>
<evidence type="ECO:0000313" key="9">
    <source>
        <dbReference type="Proteomes" id="UP000811481"/>
    </source>
</evidence>
<dbReference type="Pfam" id="PF01432">
    <property type="entry name" value="Peptidase_M3"/>
    <property type="match status" value="1"/>
</dbReference>
<dbReference type="NCBIfam" id="TIGR02289">
    <property type="entry name" value="M3_not_pepF"/>
    <property type="match status" value="1"/>
</dbReference>